<dbReference type="Pfam" id="PF00583">
    <property type="entry name" value="Acetyltransf_1"/>
    <property type="match status" value="1"/>
</dbReference>
<reference evidence="2" key="1">
    <citation type="submission" date="2020-10" db="EMBL/GenBank/DDBJ databases">
        <authorList>
            <person name="Gilroy R."/>
        </authorList>
    </citation>
    <scope>NUCLEOTIDE SEQUENCE</scope>
    <source>
        <strain evidence="2">CHK176-22527</strain>
    </source>
</reference>
<dbReference type="SUPFAM" id="SSF55729">
    <property type="entry name" value="Acyl-CoA N-acyltransferases (Nat)"/>
    <property type="match status" value="1"/>
</dbReference>
<evidence type="ECO:0000313" key="3">
    <source>
        <dbReference type="Proteomes" id="UP000824159"/>
    </source>
</evidence>
<dbReference type="EMBL" id="DVLX01000050">
    <property type="protein sequence ID" value="HIT99478.1"/>
    <property type="molecule type" value="Genomic_DNA"/>
</dbReference>
<dbReference type="CDD" id="cd04301">
    <property type="entry name" value="NAT_SF"/>
    <property type="match status" value="1"/>
</dbReference>
<evidence type="ECO:0000313" key="2">
    <source>
        <dbReference type="EMBL" id="HIT99478.1"/>
    </source>
</evidence>
<feature type="domain" description="N-acetyltransferase" evidence="1">
    <location>
        <begin position="1"/>
        <end position="153"/>
    </location>
</feature>
<dbReference type="GO" id="GO:0016747">
    <property type="term" value="F:acyltransferase activity, transferring groups other than amino-acyl groups"/>
    <property type="evidence" value="ECO:0007669"/>
    <property type="project" value="InterPro"/>
</dbReference>
<name>A0A9D1HC24_9FIRM</name>
<organism evidence="2 3">
    <name type="scientific">Candidatus Allocopromorpha excrementavium</name>
    <dbReference type="NCBI Taxonomy" id="2840741"/>
    <lineage>
        <taxon>Bacteria</taxon>
        <taxon>Bacillati</taxon>
        <taxon>Bacillota</taxon>
        <taxon>Clostridia</taxon>
        <taxon>Eubacteriales</taxon>
        <taxon>Eubacteriaceae</taxon>
        <taxon>Eubacteriaceae incertae sedis</taxon>
        <taxon>Candidatus Allocopromorpha</taxon>
    </lineage>
</organism>
<dbReference type="AlphaFoldDB" id="A0A9D1HC24"/>
<comment type="caution">
    <text evidence="2">The sequence shown here is derived from an EMBL/GenBank/DDBJ whole genome shotgun (WGS) entry which is preliminary data.</text>
</comment>
<dbReference type="InterPro" id="IPR000182">
    <property type="entry name" value="GNAT_dom"/>
</dbReference>
<proteinExistence type="predicted"/>
<dbReference type="Gene3D" id="3.40.630.30">
    <property type="match status" value="1"/>
</dbReference>
<dbReference type="PROSITE" id="PS51186">
    <property type="entry name" value="GNAT"/>
    <property type="match status" value="1"/>
</dbReference>
<dbReference type="Proteomes" id="UP000824159">
    <property type="component" value="Unassembled WGS sequence"/>
</dbReference>
<evidence type="ECO:0000259" key="1">
    <source>
        <dbReference type="PROSITE" id="PS51186"/>
    </source>
</evidence>
<gene>
    <name evidence="2" type="ORF">IAD12_04410</name>
</gene>
<protein>
    <submittedName>
        <fullName evidence="2">GNAT family N-acetyltransferase</fullName>
    </submittedName>
</protein>
<sequence length="153" mass="18072">MDFDIIRISDRPDLKKTAADWFSQKWKIPTKEYEGSMDACIHKDTSLDFHPEWYLVLEKNRVIAGMGIIENDFHDRKDLSPNLCALYTEKDQRCQGIAGKLLAFACSDMKKRAIDRLYLVTDHTSFYEKFGWHFLFMVRGDDGEMIRMYSRRT</sequence>
<dbReference type="InterPro" id="IPR016181">
    <property type="entry name" value="Acyl_CoA_acyltransferase"/>
</dbReference>
<reference evidence="2" key="2">
    <citation type="journal article" date="2021" name="PeerJ">
        <title>Extensive microbial diversity within the chicken gut microbiome revealed by metagenomics and culture.</title>
        <authorList>
            <person name="Gilroy R."/>
            <person name="Ravi A."/>
            <person name="Getino M."/>
            <person name="Pursley I."/>
            <person name="Horton D.L."/>
            <person name="Alikhan N.F."/>
            <person name="Baker D."/>
            <person name="Gharbi K."/>
            <person name="Hall N."/>
            <person name="Watson M."/>
            <person name="Adriaenssens E.M."/>
            <person name="Foster-Nyarko E."/>
            <person name="Jarju S."/>
            <person name="Secka A."/>
            <person name="Antonio M."/>
            <person name="Oren A."/>
            <person name="Chaudhuri R.R."/>
            <person name="La Ragione R."/>
            <person name="Hildebrand F."/>
            <person name="Pallen M.J."/>
        </authorList>
    </citation>
    <scope>NUCLEOTIDE SEQUENCE</scope>
    <source>
        <strain evidence="2">CHK176-22527</strain>
    </source>
</reference>
<accession>A0A9D1HC24</accession>